<accession>A0A086AJT7</accession>
<reference evidence="2 4" key="2">
    <citation type="submission" date="2016-11" db="EMBL/GenBank/DDBJ databases">
        <title>Whole genomes of Flavobacteriaceae.</title>
        <authorList>
            <person name="Stine C."/>
            <person name="Li C."/>
            <person name="Tadesse D."/>
        </authorList>
    </citation>
    <scope>NUCLEOTIDE SEQUENCE [LARGE SCALE GENOMIC DNA]</scope>
    <source>
        <strain evidence="2 4">ATCC 29551</strain>
    </source>
</reference>
<evidence type="ECO:0000313" key="2">
    <source>
        <dbReference type="EMBL" id="OXA97744.1"/>
    </source>
</evidence>
<dbReference type="EMBL" id="MUGY01000002">
    <property type="protein sequence ID" value="OXA97744.1"/>
    <property type="molecule type" value="Genomic_DNA"/>
</dbReference>
<reference evidence="1 3" key="1">
    <citation type="submission" date="2014-07" db="EMBL/GenBank/DDBJ databases">
        <title>Genome of Flavobacterium hydatis DSM 2063.</title>
        <authorList>
            <person name="Pipes S.E."/>
            <person name="Stropko S.J."/>
            <person name="Newman J.D."/>
        </authorList>
    </citation>
    <scope>NUCLEOTIDE SEQUENCE [LARGE SCALE GENOMIC DNA]</scope>
    <source>
        <strain evidence="1 3">DSM 2063</strain>
    </source>
</reference>
<dbReference type="RefSeq" id="WP_035621130.1">
    <property type="nucleotide sequence ID" value="NZ_JBEWQG010000007.1"/>
</dbReference>
<name>A0A086AJT7_FLAHY</name>
<gene>
    <name evidence="2" type="ORF">B0A62_02480</name>
    <name evidence="1" type="ORF">IW20_09305</name>
</gene>
<sequence>MRKDDISLSLSEIVNSDFVNDNQSGAISFDDLFTSFVFNQFELTERMDIQLIWSYYSKALNECKQNRLTKADYFYTKGKDALDNSDLNQRARLYLNVYIYPNLAFRVYKENNYEKALELLLLAIQNIEIIEKEYPDIYAAKIQQIHNVIRLFLKADKIKNYIDLNIAIIEHILLEVEPIKNQYNLKNSILNQTKLQYKEEMLMQIFTEFLLTQMITESQSFDFEFFCKSLNEKKHNTENKYLNDWLALVCLINENSQDIALLLKDVLKKDYKYAFFKIYVLNALQNKSFLYLQSEDSIQNAKILMDTFTNQIHDKNILEKIQKASKINIK</sequence>
<dbReference type="Proteomes" id="UP000028712">
    <property type="component" value="Unassembled WGS sequence"/>
</dbReference>
<dbReference type="STRING" id="991.IW20_09305"/>
<proteinExistence type="predicted"/>
<organism evidence="1 3">
    <name type="scientific">Flavobacterium hydatis</name>
    <name type="common">Cytophaga aquatilis</name>
    <dbReference type="NCBI Taxonomy" id="991"/>
    <lineage>
        <taxon>Bacteria</taxon>
        <taxon>Pseudomonadati</taxon>
        <taxon>Bacteroidota</taxon>
        <taxon>Flavobacteriia</taxon>
        <taxon>Flavobacteriales</taxon>
        <taxon>Flavobacteriaceae</taxon>
        <taxon>Flavobacterium</taxon>
    </lineage>
</organism>
<dbReference type="AlphaFoldDB" id="A0A086AJT7"/>
<dbReference type="Proteomes" id="UP000198424">
    <property type="component" value="Unassembled WGS sequence"/>
</dbReference>
<evidence type="ECO:0000313" key="3">
    <source>
        <dbReference type="Proteomes" id="UP000028712"/>
    </source>
</evidence>
<dbReference type="OrthoDB" id="9887599at2"/>
<keyword evidence="4" id="KW-1185">Reference proteome</keyword>
<comment type="caution">
    <text evidence="1">The sequence shown here is derived from an EMBL/GenBank/DDBJ whole genome shotgun (WGS) entry which is preliminary data.</text>
</comment>
<protein>
    <submittedName>
        <fullName evidence="1">Uncharacterized protein</fullName>
    </submittedName>
</protein>
<evidence type="ECO:0000313" key="1">
    <source>
        <dbReference type="EMBL" id="KFF16951.1"/>
    </source>
</evidence>
<dbReference type="EMBL" id="JPRM01000012">
    <property type="protein sequence ID" value="KFF16951.1"/>
    <property type="molecule type" value="Genomic_DNA"/>
</dbReference>
<evidence type="ECO:0000313" key="4">
    <source>
        <dbReference type="Proteomes" id="UP000198424"/>
    </source>
</evidence>